<feature type="transmembrane region" description="Helical" evidence="1">
    <location>
        <begin position="246"/>
        <end position="264"/>
    </location>
</feature>
<dbReference type="EMBL" id="FMYM01000009">
    <property type="protein sequence ID" value="SDC50946.1"/>
    <property type="molecule type" value="Genomic_DNA"/>
</dbReference>
<dbReference type="AlphaFoldDB" id="A0A1G6M7J3"/>
<dbReference type="STRING" id="1464122.SAMN05421737_109103"/>
<keyword evidence="1" id="KW-1133">Transmembrane helix</keyword>
<gene>
    <name evidence="2" type="ORF">SAMN05421737_109103</name>
</gene>
<organism evidence="2 3">
    <name type="scientific">Shouchella lonarensis</name>
    <dbReference type="NCBI Taxonomy" id="1464122"/>
    <lineage>
        <taxon>Bacteria</taxon>
        <taxon>Bacillati</taxon>
        <taxon>Bacillota</taxon>
        <taxon>Bacilli</taxon>
        <taxon>Bacillales</taxon>
        <taxon>Bacillaceae</taxon>
        <taxon>Shouchella</taxon>
    </lineage>
</organism>
<name>A0A1G6M7J3_9BACI</name>
<evidence type="ECO:0000256" key="1">
    <source>
        <dbReference type="SAM" id="Phobius"/>
    </source>
</evidence>
<evidence type="ECO:0000313" key="2">
    <source>
        <dbReference type="EMBL" id="SDC50946.1"/>
    </source>
</evidence>
<proteinExistence type="predicted"/>
<protein>
    <submittedName>
        <fullName evidence="2">Coenzyme PQQ synthesis protein D (PqqD)</fullName>
    </submittedName>
</protein>
<accession>A0A1G6M7J3</accession>
<dbReference type="Gene3D" id="1.10.10.1150">
    <property type="entry name" value="Coenzyme PQQ synthesis protein D (PqqD)"/>
    <property type="match status" value="1"/>
</dbReference>
<dbReference type="OrthoDB" id="2805382at2"/>
<feature type="transmembrane region" description="Helical" evidence="1">
    <location>
        <begin position="159"/>
        <end position="177"/>
    </location>
</feature>
<dbReference type="InterPro" id="IPR041881">
    <property type="entry name" value="PqqD_sf"/>
</dbReference>
<keyword evidence="3" id="KW-1185">Reference proteome</keyword>
<feature type="transmembrane region" description="Helical" evidence="1">
    <location>
        <begin position="133"/>
        <end position="153"/>
    </location>
</feature>
<reference evidence="3" key="1">
    <citation type="submission" date="2016-09" db="EMBL/GenBank/DDBJ databases">
        <authorList>
            <person name="Varghese N."/>
            <person name="Submissions S."/>
        </authorList>
    </citation>
    <scope>NUCLEOTIDE SEQUENCE [LARGE SCALE GENOMIC DNA]</scope>
    <source>
        <strain evidence="3">25nlg</strain>
    </source>
</reference>
<keyword evidence="1" id="KW-0472">Membrane</keyword>
<evidence type="ECO:0000313" key="3">
    <source>
        <dbReference type="Proteomes" id="UP000242662"/>
    </source>
</evidence>
<dbReference type="InterPro" id="IPR008792">
    <property type="entry name" value="PQQD"/>
</dbReference>
<feature type="transmembrane region" description="Helical" evidence="1">
    <location>
        <begin position="217"/>
        <end position="240"/>
    </location>
</feature>
<dbReference type="Proteomes" id="UP000242662">
    <property type="component" value="Unassembled WGS sequence"/>
</dbReference>
<sequence>MFNYIPVIPHSVEVHTDCIEDKQTTQSFPLNATARTMLTVIDGKKNIAMIIEALNDIFPVSKEQLQTDFIQLCRSLNEKHLLNFRVTSSNKVISVLRYYAQQYHPRFHERTDISEKNFLPIFMHLFVLLFKKLSLFWCFITLMFAGAAVIFQTPQLLLYVYYFSVLHIVVVVSFALHEALHTYLGRKIAGTPFGFIANDWLSIKFVRPASSQKMPRMWLATLLGPLIPGTIGLIGLITLVSTTSTPPIVGVFSCILFSLHLLYLNPFFGDGRTLVQQLLLRRLSL</sequence>
<dbReference type="RefSeq" id="WP_090776270.1">
    <property type="nucleotide sequence ID" value="NZ_FMYM01000009.1"/>
</dbReference>
<keyword evidence="1" id="KW-0812">Transmembrane</keyword>
<dbReference type="Pfam" id="PF05402">
    <property type="entry name" value="PqqD"/>
    <property type="match status" value="1"/>
</dbReference>